<sequence length="66" mass="7365">MGRKSNNIRIRIFEFEADVNRQNRKIIRGSSLRAAAVLVLGSYIPTIARMAAVVDSEVTMNDDTVN</sequence>
<evidence type="ECO:0000313" key="2">
    <source>
        <dbReference type="EnsemblMetazoa" id="CJA34373.1"/>
    </source>
</evidence>
<evidence type="ECO:0000256" key="1">
    <source>
        <dbReference type="SAM" id="Phobius"/>
    </source>
</evidence>
<organism evidence="2 3">
    <name type="scientific">Caenorhabditis japonica</name>
    <dbReference type="NCBI Taxonomy" id="281687"/>
    <lineage>
        <taxon>Eukaryota</taxon>
        <taxon>Metazoa</taxon>
        <taxon>Ecdysozoa</taxon>
        <taxon>Nematoda</taxon>
        <taxon>Chromadorea</taxon>
        <taxon>Rhabditida</taxon>
        <taxon>Rhabditina</taxon>
        <taxon>Rhabditomorpha</taxon>
        <taxon>Rhabditoidea</taxon>
        <taxon>Rhabditidae</taxon>
        <taxon>Peloderinae</taxon>
        <taxon>Caenorhabditis</taxon>
    </lineage>
</organism>
<keyword evidence="3" id="KW-1185">Reference proteome</keyword>
<proteinExistence type="predicted"/>
<dbReference type="EnsemblMetazoa" id="CJA34373.1">
    <property type="protein sequence ID" value="CJA34373.1"/>
    <property type="gene ID" value="WBGene00210220"/>
</dbReference>
<keyword evidence="1" id="KW-0472">Membrane</keyword>
<reference evidence="2" key="2">
    <citation type="submission" date="2022-06" db="UniProtKB">
        <authorList>
            <consortium name="EnsemblMetazoa"/>
        </authorList>
    </citation>
    <scope>IDENTIFICATION</scope>
    <source>
        <strain evidence="2">DF5081</strain>
    </source>
</reference>
<accession>A0A8R1IPD4</accession>
<protein>
    <submittedName>
        <fullName evidence="2">Uncharacterized protein</fullName>
    </submittedName>
</protein>
<feature type="transmembrane region" description="Helical" evidence="1">
    <location>
        <begin position="31"/>
        <end position="52"/>
    </location>
</feature>
<name>A0A8R1IPD4_CAEJA</name>
<dbReference type="Proteomes" id="UP000005237">
    <property type="component" value="Unassembled WGS sequence"/>
</dbReference>
<reference evidence="3" key="1">
    <citation type="submission" date="2010-08" db="EMBL/GenBank/DDBJ databases">
        <authorList>
            <consortium name="Caenorhabditis japonica Sequencing Consortium"/>
            <person name="Wilson R.K."/>
        </authorList>
    </citation>
    <scope>NUCLEOTIDE SEQUENCE [LARGE SCALE GENOMIC DNA]</scope>
    <source>
        <strain evidence="3">DF5081</strain>
    </source>
</reference>
<keyword evidence="1" id="KW-1133">Transmembrane helix</keyword>
<keyword evidence="1" id="KW-0812">Transmembrane</keyword>
<dbReference type="AlphaFoldDB" id="A0A8R1IPD4"/>
<evidence type="ECO:0000313" key="3">
    <source>
        <dbReference type="Proteomes" id="UP000005237"/>
    </source>
</evidence>